<keyword evidence="7" id="KW-0869">Chloride channel</keyword>
<evidence type="ECO:0000256" key="1">
    <source>
        <dbReference type="ARBA" id="ARBA00004141"/>
    </source>
</evidence>
<protein>
    <recommendedName>
        <fullName evidence="13">Chloride channel protein</fullName>
    </recommendedName>
</protein>
<organism evidence="11 12">
    <name type="scientific">Chitinophaga oryziterrae</name>
    <dbReference type="NCBI Taxonomy" id="1031224"/>
    <lineage>
        <taxon>Bacteria</taxon>
        <taxon>Pseudomonadati</taxon>
        <taxon>Bacteroidota</taxon>
        <taxon>Chitinophagia</taxon>
        <taxon>Chitinophagales</taxon>
        <taxon>Chitinophagaceae</taxon>
        <taxon>Chitinophaga</taxon>
    </lineage>
</organism>
<dbReference type="InterPro" id="IPR001807">
    <property type="entry name" value="ClC"/>
</dbReference>
<evidence type="ECO:0000256" key="4">
    <source>
        <dbReference type="ARBA" id="ARBA00022989"/>
    </source>
</evidence>
<evidence type="ECO:0000256" key="8">
    <source>
        <dbReference type="ARBA" id="ARBA00023214"/>
    </source>
</evidence>
<dbReference type="RefSeq" id="WP_157301252.1">
    <property type="nucleotide sequence ID" value="NZ_BAAAZB010000002.1"/>
</dbReference>
<dbReference type="PANTHER" id="PTHR43427:SF6">
    <property type="entry name" value="CHLORIDE CHANNEL PROTEIN CLC-E"/>
    <property type="match status" value="1"/>
</dbReference>
<dbReference type="CDD" id="cd00400">
    <property type="entry name" value="Voltage_gated_ClC"/>
    <property type="match status" value="1"/>
</dbReference>
<feature type="transmembrane region" description="Helical" evidence="10">
    <location>
        <begin position="276"/>
        <end position="293"/>
    </location>
</feature>
<feature type="transmembrane region" description="Helical" evidence="10">
    <location>
        <begin position="314"/>
        <end position="335"/>
    </location>
</feature>
<name>A0A6N8JBM4_9BACT</name>
<comment type="caution">
    <text evidence="11">The sequence shown here is derived from an EMBL/GenBank/DDBJ whole genome shotgun (WGS) entry which is preliminary data.</text>
</comment>
<feature type="transmembrane region" description="Helical" evidence="10">
    <location>
        <begin position="341"/>
        <end position="362"/>
    </location>
</feature>
<keyword evidence="2" id="KW-0813">Transport</keyword>
<dbReference type="Proteomes" id="UP000468388">
    <property type="component" value="Unassembled WGS sequence"/>
</dbReference>
<dbReference type="OrthoDB" id="9812438at2"/>
<feature type="transmembrane region" description="Helical" evidence="10">
    <location>
        <begin position="374"/>
        <end position="397"/>
    </location>
</feature>
<dbReference type="GO" id="GO:0034707">
    <property type="term" value="C:chloride channel complex"/>
    <property type="evidence" value="ECO:0007669"/>
    <property type="project" value="UniProtKB-KW"/>
</dbReference>
<evidence type="ECO:0000256" key="7">
    <source>
        <dbReference type="ARBA" id="ARBA00023173"/>
    </source>
</evidence>
<dbReference type="AlphaFoldDB" id="A0A6N8JBM4"/>
<reference evidence="11 12" key="1">
    <citation type="submission" date="2019-12" db="EMBL/GenBank/DDBJ databases">
        <title>The draft genomic sequence of strain Chitinophaga oryziterrae JCM 16595.</title>
        <authorList>
            <person name="Zhang X."/>
        </authorList>
    </citation>
    <scope>NUCLEOTIDE SEQUENCE [LARGE SCALE GENOMIC DNA]</scope>
    <source>
        <strain evidence="11 12">JCM 16595</strain>
    </source>
</reference>
<evidence type="ECO:0000313" key="12">
    <source>
        <dbReference type="Proteomes" id="UP000468388"/>
    </source>
</evidence>
<dbReference type="EMBL" id="WRXO01000005">
    <property type="protein sequence ID" value="MVT42637.1"/>
    <property type="molecule type" value="Genomic_DNA"/>
</dbReference>
<evidence type="ECO:0000256" key="2">
    <source>
        <dbReference type="ARBA" id="ARBA00022448"/>
    </source>
</evidence>
<dbReference type="GO" id="GO:0005254">
    <property type="term" value="F:chloride channel activity"/>
    <property type="evidence" value="ECO:0007669"/>
    <property type="project" value="UniProtKB-KW"/>
</dbReference>
<dbReference type="InterPro" id="IPR050368">
    <property type="entry name" value="ClC-type_chloride_channel"/>
</dbReference>
<evidence type="ECO:0000256" key="10">
    <source>
        <dbReference type="SAM" id="Phobius"/>
    </source>
</evidence>
<keyword evidence="8" id="KW-0868">Chloride</keyword>
<comment type="subcellular location">
    <subcellularLocation>
        <location evidence="1">Membrane</location>
        <topology evidence="1">Multi-pass membrane protein</topology>
    </subcellularLocation>
</comment>
<dbReference type="PRINTS" id="PR00762">
    <property type="entry name" value="CLCHANNEL"/>
</dbReference>
<dbReference type="Gene3D" id="1.10.3080.10">
    <property type="entry name" value="Clc chloride channel"/>
    <property type="match status" value="1"/>
</dbReference>
<feature type="transmembrane region" description="Helical" evidence="10">
    <location>
        <begin position="403"/>
        <end position="423"/>
    </location>
</feature>
<evidence type="ECO:0008006" key="13">
    <source>
        <dbReference type="Google" id="ProtNLM"/>
    </source>
</evidence>
<dbReference type="SUPFAM" id="SSF81340">
    <property type="entry name" value="Clc chloride channel"/>
    <property type="match status" value="1"/>
</dbReference>
<sequence>MKSTYQSFNRGAIPVSYPVNTISEDEYTDPPVEHLNTSRVLCLSLLAAANAAVLAQCLLLLINGLMNVSFLGRFSLEEADPADTGLGIFVIGIPVLGALLAILLIRYCIRALQRGKQCHLVGPLCTGIYIGTGIPLGIEGAVIASSYVFSNFTKNKWRTTYPERRVLAAAGIVSGIAYLFGSPIAAVALALELLLVEFTLGSILPLILAGAVGASFHFLYRGLEPVFAIPEIPVASVPALLGYVATGGIVGVVSVLVTRTVSGISWVFGKLPVPQLWRPLVGAVIIGVMGYFAPDMLGMGYGHISDLLMGKVTLQLLFIVGIIKFIAWAVALGSGTPGGTVLPLMIMGGAFGLFITLLLQYIMPAVPLNFSVAALIGMAAMLAGGLRILPTAIFFAIETTHERHAILPLICACTAAYLVSFLLSKKRINREVAI</sequence>
<feature type="transmembrane region" description="Helical" evidence="10">
    <location>
        <begin position="40"/>
        <end position="66"/>
    </location>
</feature>
<feature type="transmembrane region" description="Helical" evidence="10">
    <location>
        <begin position="203"/>
        <end position="220"/>
    </location>
</feature>
<evidence type="ECO:0000256" key="3">
    <source>
        <dbReference type="ARBA" id="ARBA00022692"/>
    </source>
</evidence>
<keyword evidence="6 10" id="KW-0472">Membrane</keyword>
<gene>
    <name evidence="11" type="ORF">GO495_18740</name>
</gene>
<keyword evidence="12" id="KW-1185">Reference proteome</keyword>
<dbReference type="PANTHER" id="PTHR43427">
    <property type="entry name" value="CHLORIDE CHANNEL PROTEIN CLC-E"/>
    <property type="match status" value="1"/>
</dbReference>
<evidence type="ECO:0000313" key="11">
    <source>
        <dbReference type="EMBL" id="MVT42637.1"/>
    </source>
</evidence>
<keyword evidence="5" id="KW-0406">Ion transport</keyword>
<evidence type="ECO:0000256" key="5">
    <source>
        <dbReference type="ARBA" id="ARBA00023065"/>
    </source>
</evidence>
<feature type="transmembrane region" description="Helical" evidence="10">
    <location>
        <begin position="232"/>
        <end position="256"/>
    </location>
</feature>
<keyword evidence="4 10" id="KW-1133">Transmembrane helix</keyword>
<evidence type="ECO:0000256" key="6">
    <source>
        <dbReference type="ARBA" id="ARBA00023136"/>
    </source>
</evidence>
<keyword evidence="3 10" id="KW-0812">Transmembrane</keyword>
<proteinExistence type="predicted"/>
<keyword evidence="9" id="KW-0407">Ion channel</keyword>
<evidence type="ECO:0000256" key="9">
    <source>
        <dbReference type="ARBA" id="ARBA00023303"/>
    </source>
</evidence>
<feature type="transmembrane region" description="Helical" evidence="10">
    <location>
        <begin position="166"/>
        <end position="191"/>
    </location>
</feature>
<dbReference type="Pfam" id="PF00654">
    <property type="entry name" value="Voltage_CLC"/>
    <property type="match status" value="1"/>
</dbReference>
<dbReference type="InterPro" id="IPR014743">
    <property type="entry name" value="Cl-channel_core"/>
</dbReference>
<feature type="transmembrane region" description="Helical" evidence="10">
    <location>
        <begin position="86"/>
        <end position="109"/>
    </location>
</feature>
<accession>A0A6N8JBM4</accession>